<accession>A0A0S4IKF9</accession>
<dbReference type="AlphaFoldDB" id="A0A0S4IKF9"/>
<keyword evidence="3" id="KW-1185">Reference proteome</keyword>
<feature type="compositionally biased region" description="Basic and acidic residues" evidence="1">
    <location>
        <begin position="130"/>
        <end position="145"/>
    </location>
</feature>
<gene>
    <name evidence="2" type="ORF">BSAL_59010</name>
</gene>
<dbReference type="EMBL" id="CYKH01000238">
    <property type="protein sequence ID" value="CUF08043.1"/>
    <property type="molecule type" value="Genomic_DNA"/>
</dbReference>
<dbReference type="VEuPathDB" id="TriTrypDB:BSAL_59010"/>
<proteinExistence type="predicted"/>
<name>A0A0S4IKF9_BODSA</name>
<evidence type="ECO:0000313" key="3">
    <source>
        <dbReference type="Proteomes" id="UP000051952"/>
    </source>
</evidence>
<reference evidence="3" key="1">
    <citation type="submission" date="2015-09" db="EMBL/GenBank/DDBJ databases">
        <authorList>
            <consortium name="Pathogen Informatics"/>
        </authorList>
    </citation>
    <scope>NUCLEOTIDE SEQUENCE [LARGE SCALE GENOMIC DNA]</scope>
    <source>
        <strain evidence="3">Lake Konstanz</strain>
    </source>
</reference>
<evidence type="ECO:0000256" key="1">
    <source>
        <dbReference type="SAM" id="MobiDB-lite"/>
    </source>
</evidence>
<evidence type="ECO:0000313" key="2">
    <source>
        <dbReference type="EMBL" id="CUF08043.1"/>
    </source>
</evidence>
<feature type="region of interest" description="Disordered" evidence="1">
    <location>
        <begin position="130"/>
        <end position="151"/>
    </location>
</feature>
<protein>
    <submittedName>
        <fullName evidence="2">Uncharacterized protein</fullName>
    </submittedName>
</protein>
<dbReference type="Proteomes" id="UP000051952">
    <property type="component" value="Unassembled WGS sequence"/>
</dbReference>
<organism evidence="2 3">
    <name type="scientific">Bodo saltans</name>
    <name type="common">Flagellated protozoan</name>
    <dbReference type="NCBI Taxonomy" id="75058"/>
    <lineage>
        <taxon>Eukaryota</taxon>
        <taxon>Discoba</taxon>
        <taxon>Euglenozoa</taxon>
        <taxon>Kinetoplastea</taxon>
        <taxon>Metakinetoplastina</taxon>
        <taxon>Eubodonida</taxon>
        <taxon>Bodonidae</taxon>
        <taxon>Bodo</taxon>
    </lineage>
</organism>
<sequence>MSQTTLMARPPSGGRLDHAVQSLRTRLQHLQHKMDEQEAAAMRRPQQLHQSGALTVVPRSPRNEVKLSDVVRERREQQKRAVDAARQELNEVRRDSALSQRYDKRIMSCQRLINKQENLSEVRQTRQQWRNEKKHLATQRHDWASERTASARSQRTAAHMLQSERDARLLYERKFLEEELHRLQFNLHQQKSQSRERVEVIYEVEEVTS</sequence>